<dbReference type="GO" id="GO:0005829">
    <property type="term" value="C:cytosol"/>
    <property type="evidence" value="ECO:0007669"/>
    <property type="project" value="TreeGrafter"/>
</dbReference>
<dbReference type="InterPro" id="IPR006132">
    <property type="entry name" value="Asp/Orn_carbamoyltranf_P-bd"/>
</dbReference>
<comment type="subunit">
    <text evidence="7">Heterododecamer (2C3:3R2) of six catalytic PyrB chains organized as two trimers (C3), and six regulatory PyrI chains organized as three dimers (R2).</text>
</comment>
<feature type="domain" description="Aspartate/ornithine carbamoyltransferase carbamoyl-P binding" evidence="9">
    <location>
        <begin position="5"/>
        <end position="148"/>
    </location>
</feature>
<feature type="binding site" evidence="7">
    <location>
        <position position="57"/>
    </location>
    <ligand>
        <name>carbamoyl phosphate</name>
        <dbReference type="ChEBI" id="CHEBI:58228"/>
    </ligand>
</feature>
<dbReference type="PRINTS" id="PR00101">
    <property type="entry name" value="ATCASE"/>
</dbReference>
<dbReference type="GO" id="GO:0006520">
    <property type="term" value="P:amino acid metabolic process"/>
    <property type="evidence" value="ECO:0007669"/>
    <property type="project" value="InterPro"/>
</dbReference>
<dbReference type="Proteomes" id="UP000000379">
    <property type="component" value="Chromosome"/>
</dbReference>
<dbReference type="KEGG" id="tra:Trad_0641"/>
<dbReference type="Pfam" id="PF02729">
    <property type="entry name" value="OTCace_N"/>
    <property type="match status" value="1"/>
</dbReference>
<feature type="binding site" evidence="7">
    <location>
        <position position="85"/>
    </location>
    <ligand>
        <name>L-aspartate</name>
        <dbReference type="ChEBI" id="CHEBI:29991"/>
    </ligand>
</feature>
<dbReference type="SUPFAM" id="SSF53671">
    <property type="entry name" value="Aspartate/ornithine carbamoyltransferase"/>
    <property type="match status" value="1"/>
</dbReference>
<name>D7CTC0_TRURR</name>
<dbReference type="eggNOG" id="COG0540">
    <property type="taxonomic scope" value="Bacteria"/>
</dbReference>
<evidence type="ECO:0000256" key="5">
    <source>
        <dbReference type="ARBA" id="ARBA00043884"/>
    </source>
</evidence>
<feature type="binding site" evidence="7">
    <location>
        <position position="169"/>
    </location>
    <ligand>
        <name>L-aspartate</name>
        <dbReference type="ChEBI" id="CHEBI:29991"/>
    </ligand>
</feature>
<dbReference type="EC" id="2.1.3.2" evidence="7"/>
<evidence type="ECO:0000256" key="6">
    <source>
        <dbReference type="ARBA" id="ARBA00048859"/>
    </source>
</evidence>
<dbReference type="PRINTS" id="PR00100">
    <property type="entry name" value="AOTCASE"/>
</dbReference>
<comment type="similarity">
    <text evidence="2 7">Belongs to the aspartate/ornithine carbamoyltransferase superfamily. ATCase family.</text>
</comment>
<dbReference type="AlphaFoldDB" id="D7CTC0"/>
<evidence type="ECO:0000256" key="2">
    <source>
        <dbReference type="ARBA" id="ARBA00008896"/>
    </source>
</evidence>
<dbReference type="NCBIfam" id="TIGR00670">
    <property type="entry name" value="asp_carb_tr"/>
    <property type="match status" value="1"/>
</dbReference>
<gene>
    <name evidence="7" type="primary">pyrB</name>
    <name evidence="10" type="ordered locus">Trad_0641</name>
</gene>
<dbReference type="EMBL" id="CP002049">
    <property type="protein sequence ID" value="ADI13777.1"/>
    <property type="molecule type" value="Genomic_DNA"/>
</dbReference>
<dbReference type="InterPro" id="IPR036901">
    <property type="entry name" value="Asp/Orn_carbamoylTrfase_sf"/>
</dbReference>
<dbReference type="PANTHER" id="PTHR45753:SF6">
    <property type="entry name" value="ASPARTATE CARBAMOYLTRANSFERASE"/>
    <property type="match status" value="1"/>
</dbReference>
<reference evidence="11" key="1">
    <citation type="submission" date="2010-05" db="EMBL/GenBank/DDBJ databases">
        <title>The complete genome of Truepera radiovictris DSM 17093.</title>
        <authorList>
            <consortium name="US DOE Joint Genome Institute (JGI-PGF)"/>
            <person name="Lucas S."/>
            <person name="Copeland A."/>
            <person name="Lapidus A."/>
            <person name="Glavina del Rio T."/>
            <person name="Dalin E."/>
            <person name="Tice H."/>
            <person name="Bruce D."/>
            <person name="Goodwin L."/>
            <person name="Pitluck S."/>
            <person name="Kyrpides N."/>
            <person name="Mavromatis K."/>
            <person name="Ovchinnikova G."/>
            <person name="Munk A.C."/>
            <person name="Detter J.C."/>
            <person name="Han C."/>
            <person name="Tapia R."/>
            <person name="Land M."/>
            <person name="Hauser L."/>
            <person name="Markowitz V."/>
            <person name="Cheng J.-F."/>
            <person name="Hugenholtz P."/>
            <person name="Woyke T."/>
            <person name="Wu D."/>
            <person name="Tindall B."/>
            <person name="Pomrenke H.G."/>
            <person name="Brambilla E."/>
            <person name="Klenk H.-P."/>
            <person name="Eisen J.A."/>
        </authorList>
    </citation>
    <scope>NUCLEOTIDE SEQUENCE [LARGE SCALE GENOMIC DNA]</scope>
    <source>
        <strain evidence="11">DSM 17093 / CIP 108686 / LMG 22925 / RQ-24</strain>
    </source>
</reference>
<dbReference type="NCBIfam" id="NF002032">
    <property type="entry name" value="PRK00856.1"/>
    <property type="match status" value="1"/>
</dbReference>
<proteinExistence type="inferred from homology"/>
<evidence type="ECO:0000313" key="11">
    <source>
        <dbReference type="Proteomes" id="UP000000379"/>
    </source>
</evidence>
<dbReference type="Gene3D" id="3.40.50.1370">
    <property type="entry name" value="Aspartate/ornithine carbamoyltransferase"/>
    <property type="match status" value="2"/>
</dbReference>
<keyword evidence="3 7" id="KW-0808">Transferase</keyword>
<evidence type="ECO:0000256" key="1">
    <source>
        <dbReference type="ARBA" id="ARBA00004852"/>
    </source>
</evidence>
<evidence type="ECO:0000259" key="9">
    <source>
        <dbReference type="Pfam" id="PF02729"/>
    </source>
</evidence>
<feature type="binding site" evidence="7">
    <location>
        <position position="107"/>
    </location>
    <ligand>
        <name>carbamoyl phosphate</name>
        <dbReference type="ChEBI" id="CHEBI:58228"/>
    </ligand>
</feature>
<comment type="pathway">
    <text evidence="1 7">Pyrimidine metabolism; UMP biosynthesis via de novo pathway; (S)-dihydroorotate from bicarbonate: step 2/3.</text>
</comment>
<evidence type="ECO:0000313" key="10">
    <source>
        <dbReference type="EMBL" id="ADI13777.1"/>
    </source>
</evidence>
<sequence length="307" mass="33152">MTTPKHLLDTQDWTVENIEALFNTADVMAQVLERTIKKVPALQGFTVGTLFFEPSTRTRLSFERAARAQSADVVSFAAGGSSLAKGESLKDTLKTLDAMQADLYVVRHAVAGVPHQLARWTDAAIVNAGDGRRAHPTQALLDAYTFRQRFPDGFAGKKLAIVGDIMHSRVARSNAELWTKLGAQVTLCGPRTLLPPELAGGRVSLTTDLCEAAEGAHAVMALRLQSERMGRGLLPSLAEYRARYCLTEEVMAGAHPDALVMHPGPLNRDVEISGALADGPQSVIEAQVKNGVSVRMAVLYTLLVGRR</sequence>
<dbReference type="RefSeq" id="WP_013177149.1">
    <property type="nucleotide sequence ID" value="NC_014221.1"/>
</dbReference>
<dbReference type="InterPro" id="IPR006131">
    <property type="entry name" value="Asp_carbamoyltransf_Asp/Orn-bd"/>
</dbReference>
<feature type="binding site" evidence="7">
    <location>
        <position position="264"/>
    </location>
    <ligand>
        <name>carbamoyl phosphate</name>
        <dbReference type="ChEBI" id="CHEBI:58228"/>
    </ligand>
</feature>
<dbReference type="InterPro" id="IPR006130">
    <property type="entry name" value="Asp/Orn_carbamoylTrfase"/>
</dbReference>
<evidence type="ECO:0000259" key="8">
    <source>
        <dbReference type="Pfam" id="PF00185"/>
    </source>
</evidence>
<evidence type="ECO:0000256" key="7">
    <source>
        <dbReference type="HAMAP-Rule" id="MF_00001"/>
    </source>
</evidence>
<dbReference type="Pfam" id="PF00185">
    <property type="entry name" value="OTCace"/>
    <property type="match status" value="1"/>
</dbReference>
<reference evidence="10 11" key="2">
    <citation type="journal article" date="2011" name="Stand. Genomic Sci.">
        <title>Complete genome sequence of Truepera radiovictrix type strain (RQ-24).</title>
        <authorList>
            <person name="Ivanova N."/>
            <person name="Rohde C."/>
            <person name="Munk C."/>
            <person name="Nolan M."/>
            <person name="Lucas S."/>
            <person name="Del Rio T.G."/>
            <person name="Tice H."/>
            <person name="Deshpande S."/>
            <person name="Cheng J.F."/>
            <person name="Tapia R."/>
            <person name="Han C."/>
            <person name="Goodwin L."/>
            <person name="Pitluck S."/>
            <person name="Liolios K."/>
            <person name="Mavromatis K."/>
            <person name="Mikhailova N."/>
            <person name="Pati A."/>
            <person name="Chen A."/>
            <person name="Palaniappan K."/>
            <person name="Land M."/>
            <person name="Hauser L."/>
            <person name="Chang Y.J."/>
            <person name="Jeffries C.D."/>
            <person name="Brambilla E."/>
            <person name="Rohde M."/>
            <person name="Goker M."/>
            <person name="Tindall B.J."/>
            <person name="Woyke T."/>
            <person name="Bristow J."/>
            <person name="Eisen J.A."/>
            <person name="Markowitz V."/>
            <person name="Hugenholtz P."/>
            <person name="Kyrpides N.C."/>
            <person name="Klenk H.P."/>
            <person name="Lapidus A."/>
        </authorList>
    </citation>
    <scope>NUCLEOTIDE SEQUENCE [LARGE SCALE GENOMIC DNA]</scope>
    <source>
        <strain evidence="11">DSM 17093 / CIP 108686 / LMG 22925 / RQ-24</strain>
    </source>
</reference>
<dbReference type="HOGENOM" id="CLU_043846_2_0_0"/>
<dbReference type="GO" id="GO:0004070">
    <property type="term" value="F:aspartate carbamoyltransferase activity"/>
    <property type="evidence" value="ECO:0007669"/>
    <property type="project" value="UniProtKB-UniRule"/>
</dbReference>
<dbReference type="OrthoDB" id="9774690at2"/>
<feature type="domain" description="Aspartate/ornithine carbamoyltransferase Asp/Orn-binding" evidence="8">
    <location>
        <begin position="156"/>
        <end position="301"/>
    </location>
</feature>
<organism evidence="10 11">
    <name type="scientific">Truepera radiovictrix (strain DSM 17093 / CIP 108686 / LMG 22925 / RQ-24)</name>
    <dbReference type="NCBI Taxonomy" id="649638"/>
    <lineage>
        <taxon>Bacteria</taxon>
        <taxon>Thermotogati</taxon>
        <taxon>Deinococcota</taxon>
        <taxon>Deinococci</taxon>
        <taxon>Trueperales</taxon>
        <taxon>Trueperaceae</taxon>
        <taxon>Truepera</taxon>
    </lineage>
</organism>
<dbReference type="PROSITE" id="PS00097">
    <property type="entry name" value="CARBAMOYLTRANSFERASE"/>
    <property type="match status" value="1"/>
</dbReference>
<feature type="binding site" evidence="7">
    <location>
        <position position="138"/>
    </location>
    <ligand>
        <name>carbamoyl phosphate</name>
        <dbReference type="ChEBI" id="CHEBI:58228"/>
    </ligand>
</feature>
<keyword evidence="11" id="KW-1185">Reference proteome</keyword>
<dbReference type="HAMAP" id="MF_00001">
    <property type="entry name" value="Asp_carb_tr"/>
    <property type="match status" value="1"/>
</dbReference>
<accession>D7CTC0</accession>
<protein>
    <recommendedName>
        <fullName evidence="7">Aspartate carbamoyltransferase</fullName>
        <ecNumber evidence="7">2.1.3.2</ecNumber>
    </recommendedName>
    <alternativeName>
        <fullName evidence="7">Aspartate transcarbamylase</fullName>
        <shortName evidence="7">ATCase</shortName>
    </alternativeName>
</protein>
<feature type="binding site" evidence="7">
    <location>
        <position position="135"/>
    </location>
    <ligand>
        <name>carbamoyl phosphate</name>
        <dbReference type="ChEBI" id="CHEBI:58228"/>
    </ligand>
</feature>
<keyword evidence="4 7" id="KW-0665">Pyrimidine biosynthesis</keyword>
<dbReference type="GO" id="GO:0016597">
    <property type="term" value="F:amino acid binding"/>
    <property type="evidence" value="ECO:0007669"/>
    <property type="project" value="InterPro"/>
</dbReference>
<dbReference type="STRING" id="649638.Trad_0641"/>
<dbReference type="GO" id="GO:0006207">
    <property type="term" value="P:'de novo' pyrimidine nucleobase biosynthetic process"/>
    <property type="evidence" value="ECO:0007669"/>
    <property type="project" value="InterPro"/>
</dbReference>
<evidence type="ECO:0000256" key="3">
    <source>
        <dbReference type="ARBA" id="ARBA00022679"/>
    </source>
</evidence>
<evidence type="ECO:0000256" key="4">
    <source>
        <dbReference type="ARBA" id="ARBA00022975"/>
    </source>
</evidence>
<feature type="binding site" evidence="7">
    <location>
        <position position="223"/>
    </location>
    <ligand>
        <name>L-aspartate</name>
        <dbReference type="ChEBI" id="CHEBI:29991"/>
    </ligand>
</feature>
<dbReference type="GO" id="GO:0044205">
    <property type="term" value="P:'de novo' UMP biosynthetic process"/>
    <property type="evidence" value="ECO:0007669"/>
    <property type="project" value="UniProtKB-UniRule"/>
</dbReference>
<comment type="catalytic activity">
    <reaction evidence="6 7">
        <text>carbamoyl phosphate + L-aspartate = N-carbamoyl-L-aspartate + phosphate + H(+)</text>
        <dbReference type="Rhea" id="RHEA:20013"/>
        <dbReference type="ChEBI" id="CHEBI:15378"/>
        <dbReference type="ChEBI" id="CHEBI:29991"/>
        <dbReference type="ChEBI" id="CHEBI:32814"/>
        <dbReference type="ChEBI" id="CHEBI:43474"/>
        <dbReference type="ChEBI" id="CHEBI:58228"/>
        <dbReference type="EC" id="2.1.3.2"/>
    </reaction>
</comment>
<feature type="binding site" evidence="7">
    <location>
        <position position="265"/>
    </location>
    <ligand>
        <name>carbamoyl phosphate</name>
        <dbReference type="ChEBI" id="CHEBI:58228"/>
    </ligand>
</feature>
<dbReference type="InterPro" id="IPR002082">
    <property type="entry name" value="Asp_carbamoyltransf"/>
</dbReference>
<feature type="binding site" evidence="7">
    <location>
        <position position="58"/>
    </location>
    <ligand>
        <name>carbamoyl phosphate</name>
        <dbReference type="ChEBI" id="CHEBI:58228"/>
    </ligand>
</feature>
<dbReference type="PANTHER" id="PTHR45753">
    <property type="entry name" value="ORNITHINE CARBAMOYLTRANSFERASE, MITOCHONDRIAL"/>
    <property type="match status" value="1"/>
</dbReference>
<comment type="function">
    <text evidence="5 7">Catalyzes the condensation of carbamoyl phosphate and aspartate to form carbamoyl aspartate and inorganic phosphate, the committed step in the de novo pyrimidine nucleotide biosynthesis pathway.</text>
</comment>
<dbReference type="UniPathway" id="UPA00070">
    <property type="reaction ID" value="UER00116"/>
</dbReference>